<dbReference type="PANTHER" id="PTHR38795:SF1">
    <property type="entry name" value="DUF6604 DOMAIN-CONTAINING PROTEIN"/>
    <property type="match status" value="1"/>
</dbReference>
<feature type="domain" description="DUF6604" evidence="2">
    <location>
        <begin position="2"/>
        <end position="152"/>
    </location>
</feature>
<proteinExistence type="predicted"/>
<dbReference type="RefSeq" id="XP_018071905.1">
    <property type="nucleotide sequence ID" value="XM_018219796.1"/>
</dbReference>
<dbReference type="OrthoDB" id="5238236at2759"/>
<feature type="compositionally biased region" description="Polar residues" evidence="1">
    <location>
        <begin position="66"/>
        <end position="76"/>
    </location>
</feature>
<dbReference type="InterPro" id="IPR046539">
    <property type="entry name" value="DUF6604"/>
</dbReference>
<name>A0A194XBL0_MOLSC</name>
<dbReference type="GeneID" id="28829522"/>
<protein>
    <recommendedName>
        <fullName evidence="2">DUF6604 domain-containing protein</fullName>
    </recommendedName>
</protein>
<evidence type="ECO:0000313" key="3">
    <source>
        <dbReference type="EMBL" id="KUJ17550.1"/>
    </source>
</evidence>
<keyword evidence="4" id="KW-1185">Reference proteome</keyword>
<dbReference type="InParanoid" id="A0A194XBL0"/>
<dbReference type="Proteomes" id="UP000070700">
    <property type="component" value="Unassembled WGS sequence"/>
</dbReference>
<organism evidence="3 4">
    <name type="scientific">Mollisia scopiformis</name>
    <name type="common">Conifer needle endophyte fungus</name>
    <name type="synonym">Phialocephala scopiformis</name>
    <dbReference type="NCBI Taxonomy" id="149040"/>
    <lineage>
        <taxon>Eukaryota</taxon>
        <taxon>Fungi</taxon>
        <taxon>Dikarya</taxon>
        <taxon>Ascomycota</taxon>
        <taxon>Pezizomycotina</taxon>
        <taxon>Leotiomycetes</taxon>
        <taxon>Helotiales</taxon>
        <taxon>Mollisiaceae</taxon>
        <taxon>Mollisia</taxon>
    </lineage>
</organism>
<evidence type="ECO:0000256" key="1">
    <source>
        <dbReference type="SAM" id="MobiDB-lite"/>
    </source>
</evidence>
<reference evidence="3 4" key="1">
    <citation type="submission" date="2015-10" db="EMBL/GenBank/DDBJ databases">
        <title>Full genome of DAOMC 229536 Phialocephala scopiformis, a fungal endophyte of spruce producing the potent anti-insectan compound rugulosin.</title>
        <authorList>
            <consortium name="DOE Joint Genome Institute"/>
            <person name="Walker A.K."/>
            <person name="Frasz S.L."/>
            <person name="Seifert K.A."/>
            <person name="Miller J.D."/>
            <person name="Mondo S.J."/>
            <person name="Labutti K."/>
            <person name="Lipzen A."/>
            <person name="Dockter R."/>
            <person name="Kennedy M."/>
            <person name="Grigoriev I.V."/>
            <person name="Spatafora J.W."/>
        </authorList>
    </citation>
    <scope>NUCLEOTIDE SEQUENCE [LARGE SCALE GENOMIC DNA]</scope>
    <source>
        <strain evidence="3 4">CBS 120377</strain>
    </source>
</reference>
<feature type="region of interest" description="Disordered" evidence="1">
    <location>
        <begin position="62"/>
        <end position="82"/>
    </location>
</feature>
<accession>A0A194XBL0</accession>
<sequence>MKDSTKRHEHFISCLKAFQDLLYPFFNSARSQKSRSTQQPDGSTVELSLDNRFEALLKLDEDDNNTQENSAQTAARENSRVEKERETYELEYDIEDDLPFHVWCFFADLHRTQDFLKETWAKHAGGTLNLPTASTVTSVALELVQKAEAELVHLSPQHLNQSGLTPYLSISRYLFSDVLSEKMQCDPVKWSYLIESLLPKGRTSTSSHQAPCREEPSLPQWLRAIIGPEAMESYDFISHMMLDLYYPHLTGDQTMFSETTSNVRSEALDFPTKPEPYLDIITKSLYASCLGGSTVISAFMVRVLCDIQEILGDTIQDSYSNLRWQGAQAERKLRWGWSDLERTTTSTGWGLSPRQLLPLFGSPLAVNQAIST</sequence>
<dbReference type="EMBL" id="KQ947414">
    <property type="protein sequence ID" value="KUJ17550.1"/>
    <property type="molecule type" value="Genomic_DNA"/>
</dbReference>
<evidence type="ECO:0000259" key="2">
    <source>
        <dbReference type="Pfam" id="PF20253"/>
    </source>
</evidence>
<dbReference type="KEGG" id="psco:LY89DRAFT_733393"/>
<dbReference type="PANTHER" id="PTHR38795">
    <property type="entry name" value="DUF6604 DOMAIN-CONTAINING PROTEIN"/>
    <property type="match status" value="1"/>
</dbReference>
<gene>
    <name evidence="3" type="ORF">LY89DRAFT_733393</name>
</gene>
<evidence type="ECO:0000313" key="4">
    <source>
        <dbReference type="Proteomes" id="UP000070700"/>
    </source>
</evidence>
<dbReference type="AlphaFoldDB" id="A0A194XBL0"/>
<dbReference type="Pfam" id="PF20253">
    <property type="entry name" value="DUF6604"/>
    <property type="match status" value="1"/>
</dbReference>